<dbReference type="InterPro" id="IPR025753">
    <property type="entry name" value="AAA_N_dom"/>
</dbReference>
<dbReference type="CDD" id="cd19510">
    <property type="entry name" value="RecA-like_BCS1"/>
    <property type="match status" value="1"/>
</dbReference>
<dbReference type="EMBL" id="CAMGYJ010000003">
    <property type="protein sequence ID" value="CAI0395037.1"/>
    <property type="molecule type" value="Genomic_DNA"/>
</dbReference>
<sequence length="509" mass="57475">MAPPRSASSSLKSRATAVLSAAASVTATVMVARSLANDFLPDEFHDYVSFRIRKLLSRFSSQLTMVVNQFDDRLVPNQIYDAAETYLAGRVSPSTTRLNVSQPDKENSVQVRMESHEEVVDEFQGVNFRWVLRSKKIKSSARRLGSSRRSTDDDFSSILSLSHARCFEVSFPKQHEKMAVESYFPHIVREARAMKEEKKTLKIFTVEPENLYGNISKVWTGVNLDHPATFDTLAMDAGHKTAILKDLARFVRRKDYYRKVGKAWKRGYLLYGPPGTGKSSLIAAMANYLNFDVYDLELTQLRENSELRKLIIATANRSILVVEDIDCTIDLQNRSAAKQNHHNPHHHPPKRQVTLSGLLNFIDGLWSSCGDERIIVFTTNHKEKLDPALMRPGRMDVHINLSYCTPCGFRILASNYLGVKDHGLFPEIEELVSRCQVTPAEVAEQLMRNDDDDEDDDDAGDPEDVLTRLIEFLKSKKDELKVESLETSKSQETQEIKKGGLSSSSDNKG</sequence>
<dbReference type="InterPro" id="IPR027417">
    <property type="entry name" value="P-loop_NTPase"/>
</dbReference>
<evidence type="ECO:0000256" key="4">
    <source>
        <dbReference type="ARBA" id="ARBA00022801"/>
    </source>
</evidence>
<dbReference type="InterPro" id="IPR003959">
    <property type="entry name" value="ATPase_AAA_core"/>
</dbReference>
<comment type="catalytic activity">
    <reaction evidence="7">
        <text>ATP + H2O = ADP + phosphate + H(+)</text>
        <dbReference type="Rhea" id="RHEA:13065"/>
        <dbReference type="ChEBI" id="CHEBI:15377"/>
        <dbReference type="ChEBI" id="CHEBI:15378"/>
        <dbReference type="ChEBI" id="CHEBI:30616"/>
        <dbReference type="ChEBI" id="CHEBI:43474"/>
        <dbReference type="ChEBI" id="CHEBI:456216"/>
    </reaction>
</comment>
<evidence type="ECO:0000256" key="1">
    <source>
        <dbReference type="ARBA" id="ARBA00001946"/>
    </source>
</evidence>
<keyword evidence="4" id="KW-0378">Hydrolase</keyword>
<evidence type="ECO:0000256" key="8">
    <source>
        <dbReference type="RuleBase" id="RU003651"/>
    </source>
</evidence>
<keyword evidence="3 8" id="KW-0547">Nucleotide-binding</keyword>
<dbReference type="Gene3D" id="6.10.280.40">
    <property type="match status" value="1"/>
</dbReference>
<dbReference type="GO" id="GO:0005524">
    <property type="term" value="F:ATP binding"/>
    <property type="evidence" value="ECO:0007669"/>
    <property type="project" value="UniProtKB-KW"/>
</dbReference>
<proteinExistence type="inferred from homology"/>
<protein>
    <recommendedName>
        <fullName evidence="10">AAA+ ATPase domain-containing protein</fullName>
    </recommendedName>
</protein>
<dbReference type="GO" id="GO:0006950">
    <property type="term" value="P:response to stress"/>
    <property type="evidence" value="ECO:0007669"/>
    <property type="project" value="UniProtKB-ARBA"/>
</dbReference>
<dbReference type="SUPFAM" id="SSF52540">
    <property type="entry name" value="P-loop containing nucleoside triphosphate hydrolases"/>
    <property type="match status" value="1"/>
</dbReference>
<evidence type="ECO:0000256" key="2">
    <source>
        <dbReference type="ARBA" id="ARBA00007448"/>
    </source>
</evidence>
<name>A0AAV0IC17_9ROSI</name>
<dbReference type="InterPro" id="IPR003593">
    <property type="entry name" value="AAA+_ATPase"/>
</dbReference>
<dbReference type="Pfam" id="PF25568">
    <property type="entry name" value="AAA_lid_At3g28540"/>
    <property type="match status" value="1"/>
</dbReference>
<dbReference type="Gene3D" id="3.40.50.300">
    <property type="entry name" value="P-loop containing nucleotide triphosphate hydrolases"/>
    <property type="match status" value="1"/>
</dbReference>
<feature type="domain" description="AAA+ ATPase" evidence="10">
    <location>
        <begin position="264"/>
        <end position="405"/>
    </location>
</feature>
<dbReference type="PROSITE" id="PS00674">
    <property type="entry name" value="AAA"/>
    <property type="match status" value="1"/>
</dbReference>
<dbReference type="GO" id="GO:0016887">
    <property type="term" value="F:ATP hydrolysis activity"/>
    <property type="evidence" value="ECO:0007669"/>
    <property type="project" value="InterPro"/>
</dbReference>
<comment type="caution">
    <text evidence="11">The sequence shown here is derived from an EMBL/GenBank/DDBJ whole genome shotgun (WGS) entry which is preliminary data.</text>
</comment>
<evidence type="ECO:0000256" key="9">
    <source>
        <dbReference type="SAM" id="MobiDB-lite"/>
    </source>
</evidence>
<dbReference type="Pfam" id="PF00004">
    <property type="entry name" value="AAA"/>
    <property type="match status" value="1"/>
</dbReference>
<dbReference type="Proteomes" id="UP001154282">
    <property type="component" value="Unassembled WGS sequence"/>
</dbReference>
<evidence type="ECO:0000256" key="5">
    <source>
        <dbReference type="ARBA" id="ARBA00022840"/>
    </source>
</evidence>
<accession>A0AAV0IC17</accession>
<feature type="region of interest" description="Disordered" evidence="9">
    <location>
        <begin position="483"/>
        <end position="509"/>
    </location>
</feature>
<dbReference type="FunFam" id="3.40.50.300:FF:001122">
    <property type="entry name" value="AAA-ATPase ASD, mitochondrial"/>
    <property type="match status" value="1"/>
</dbReference>
<evidence type="ECO:0000256" key="3">
    <source>
        <dbReference type="ARBA" id="ARBA00022741"/>
    </source>
</evidence>
<comment type="similarity">
    <text evidence="2">Belongs to the AAA ATPase family. BCS1 subfamily.</text>
</comment>
<gene>
    <name evidence="11" type="ORF">LITE_LOCUS8566</name>
</gene>
<keyword evidence="6" id="KW-0460">Magnesium</keyword>
<dbReference type="InterPro" id="IPR058017">
    <property type="entry name" value="At3g28540-like_C"/>
</dbReference>
<reference evidence="11" key="1">
    <citation type="submission" date="2022-08" db="EMBL/GenBank/DDBJ databases">
        <authorList>
            <person name="Gutierrez-Valencia J."/>
        </authorList>
    </citation>
    <scope>NUCLEOTIDE SEQUENCE</scope>
</reference>
<evidence type="ECO:0000313" key="12">
    <source>
        <dbReference type="Proteomes" id="UP001154282"/>
    </source>
</evidence>
<dbReference type="InterPro" id="IPR050747">
    <property type="entry name" value="Mitochondrial_chaperone_BCS1"/>
</dbReference>
<keyword evidence="5 8" id="KW-0067">ATP-binding</keyword>
<comment type="cofactor">
    <cofactor evidence="1">
        <name>Mg(2+)</name>
        <dbReference type="ChEBI" id="CHEBI:18420"/>
    </cofactor>
</comment>
<dbReference type="PANTHER" id="PTHR23070">
    <property type="entry name" value="BCS1 AAA-TYPE ATPASE"/>
    <property type="match status" value="1"/>
</dbReference>
<dbReference type="SMART" id="SM00382">
    <property type="entry name" value="AAA"/>
    <property type="match status" value="1"/>
</dbReference>
<evidence type="ECO:0000256" key="6">
    <source>
        <dbReference type="ARBA" id="ARBA00022842"/>
    </source>
</evidence>
<dbReference type="Pfam" id="PF14363">
    <property type="entry name" value="AAA_assoc"/>
    <property type="match status" value="1"/>
</dbReference>
<evidence type="ECO:0000256" key="7">
    <source>
        <dbReference type="ARBA" id="ARBA00049360"/>
    </source>
</evidence>
<evidence type="ECO:0000313" key="11">
    <source>
        <dbReference type="EMBL" id="CAI0395037.1"/>
    </source>
</evidence>
<dbReference type="InterPro" id="IPR003960">
    <property type="entry name" value="ATPase_AAA_CS"/>
</dbReference>
<organism evidence="11 12">
    <name type="scientific">Linum tenue</name>
    <dbReference type="NCBI Taxonomy" id="586396"/>
    <lineage>
        <taxon>Eukaryota</taxon>
        <taxon>Viridiplantae</taxon>
        <taxon>Streptophyta</taxon>
        <taxon>Embryophyta</taxon>
        <taxon>Tracheophyta</taxon>
        <taxon>Spermatophyta</taxon>
        <taxon>Magnoliopsida</taxon>
        <taxon>eudicotyledons</taxon>
        <taxon>Gunneridae</taxon>
        <taxon>Pentapetalae</taxon>
        <taxon>rosids</taxon>
        <taxon>fabids</taxon>
        <taxon>Malpighiales</taxon>
        <taxon>Linaceae</taxon>
        <taxon>Linum</taxon>
    </lineage>
</organism>
<keyword evidence="12" id="KW-1185">Reference proteome</keyword>
<dbReference type="AlphaFoldDB" id="A0AAV0IC17"/>
<evidence type="ECO:0000259" key="10">
    <source>
        <dbReference type="SMART" id="SM00382"/>
    </source>
</evidence>